<proteinExistence type="predicted"/>
<sequence length="78" mass="8486">MEIRIREARLPDDADGLARVYVSSAEHHLAPASDGDDRSTRTPAAKNGQLSGGRDRSHHQDYPSLNTIAGIVTFQKTS</sequence>
<dbReference type="AlphaFoldDB" id="A0A4R5A2I3"/>
<gene>
    <name evidence="2" type="ORF">E1262_23080</name>
</gene>
<accession>A0A4R5A2I3</accession>
<dbReference type="Proteomes" id="UP000295217">
    <property type="component" value="Unassembled WGS sequence"/>
</dbReference>
<evidence type="ECO:0000256" key="1">
    <source>
        <dbReference type="SAM" id="MobiDB-lite"/>
    </source>
</evidence>
<dbReference type="EMBL" id="SMLB01000043">
    <property type="protein sequence ID" value="TDD66108.1"/>
    <property type="molecule type" value="Genomic_DNA"/>
</dbReference>
<protein>
    <submittedName>
        <fullName evidence="2">Uncharacterized protein</fullName>
    </submittedName>
</protein>
<reference evidence="2 3" key="1">
    <citation type="submission" date="2019-02" db="EMBL/GenBank/DDBJ databases">
        <title>Draft genome sequences of novel Actinobacteria.</title>
        <authorList>
            <person name="Sahin N."/>
            <person name="Ay H."/>
            <person name="Saygin H."/>
        </authorList>
    </citation>
    <scope>NUCLEOTIDE SEQUENCE [LARGE SCALE GENOMIC DNA]</scope>
    <source>
        <strain evidence="2 3">8K307</strain>
    </source>
</reference>
<evidence type="ECO:0000313" key="3">
    <source>
        <dbReference type="Proteomes" id="UP000295217"/>
    </source>
</evidence>
<comment type="caution">
    <text evidence="2">The sequence shown here is derived from an EMBL/GenBank/DDBJ whole genome shotgun (WGS) entry which is preliminary data.</text>
</comment>
<name>A0A4R5A2I3_9ACTN</name>
<feature type="region of interest" description="Disordered" evidence="1">
    <location>
        <begin position="27"/>
        <end position="64"/>
    </location>
</feature>
<dbReference type="RefSeq" id="WP_132106044.1">
    <property type="nucleotide sequence ID" value="NZ_SMLB01000043.1"/>
</dbReference>
<feature type="compositionally biased region" description="Basic and acidic residues" evidence="1">
    <location>
        <begin position="27"/>
        <end position="40"/>
    </location>
</feature>
<evidence type="ECO:0000313" key="2">
    <source>
        <dbReference type="EMBL" id="TDD66108.1"/>
    </source>
</evidence>
<organism evidence="2 3">
    <name type="scientific">Jiangella aurantiaca</name>
    <dbReference type="NCBI Taxonomy" id="2530373"/>
    <lineage>
        <taxon>Bacteria</taxon>
        <taxon>Bacillati</taxon>
        <taxon>Actinomycetota</taxon>
        <taxon>Actinomycetes</taxon>
        <taxon>Jiangellales</taxon>
        <taxon>Jiangellaceae</taxon>
        <taxon>Jiangella</taxon>
    </lineage>
</organism>
<keyword evidence="3" id="KW-1185">Reference proteome</keyword>